<reference evidence="1" key="1">
    <citation type="submission" date="2023-05" db="EMBL/GenBank/DDBJ databases">
        <authorList>
            <consortium name="ELIXIR-Norway"/>
        </authorList>
    </citation>
    <scope>NUCLEOTIDE SEQUENCE</scope>
</reference>
<proteinExistence type="predicted"/>
<sequence>MKLTVSEPGPLLATSPRTPGACVLPGPTALDSAQLSGSVGAAPDTSPCGQDPEDGQRVPQPTEACGELSARPARADAGGVHACCPGTSHGSLPTAPGSPKPATAMSSNLKHSPSNLKGSIPSRSPARVSMWLLAAKPPSRGRGAGLGLPALFGFPLPALEPQTPVWSWRRPDPGKGTKTLHSWAGESLSRGKRCRRARAPAPTHGPCPHSTGAPAGLLLAPELLHCSFRAPSSGWDRQRDPDFIRGTRAQRDMHTPKHHEPPEPHVTSRDTRVHMHAHASHRAAPGACGPAALGSPPGRFSRWPRRGQRGRLVL</sequence>
<dbReference type="EMBL" id="OX596110">
    <property type="protein sequence ID" value="CAN0347891.1"/>
    <property type="molecule type" value="Genomic_DNA"/>
</dbReference>
<reference evidence="1" key="2">
    <citation type="submission" date="2025-03" db="EMBL/GenBank/DDBJ databases">
        <authorList>
            <consortium name="ELIXIR-Norway"/>
            <consortium name="Elixir Norway"/>
        </authorList>
    </citation>
    <scope>NUCLEOTIDE SEQUENCE</scope>
</reference>
<organism evidence="1 2">
    <name type="scientific">Rangifer tarandus platyrhynchus</name>
    <name type="common">Svalbard reindeer</name>
    <dbReference type="NCBI Taxonomy" id="3082113"/>
    <lineage>
        <taxon>Eukaryota</taxon>
        <taxon>Metazoa</taxon>
        <taxon>Chordata</taxon>
        <taxon>Craniata</taxon>
        <taxon>Vertebrata</taxon>
        <taxon>Euteleostomi</taxon>
        <taxon>Mammalia</taxon>
        <taxon>Eutheria</taxon>
        <taxon>Laurasiatheria</taxon>
        <taxon>Artiodactyla</taxon>
        <taxon>Ruminantia</taxon>
        <taxon>Pecora</taxon>
        <taxon>Cervidae</taxon>
        <taxon>Odocoileinae</taxon>
        <taxon>Rangifer</taxon>
    </lineage>
</organism>
<accession>A0AC59ZCG0</accession>
<evidence type="ECO:0000313" key="1">
    <source>
        <dbReference type="EMBL" id="CAN0347891.1"/>
    </source>
</evidence>
<name>A0AC59ZCG0_RANTA</name>
<evidence type="ECO:0000313" key="2">
    <source>
        <dbReference type="Proteomes" id="UP001162501"/>
    </source>
</evidence>
<dbReference type="Proteomes" id="UP001162501">
    <property type="component" value="Chromosome 26"/>
</dbReference>
<gene>
    <name evidence="1" type="ORF">MRATA1EN22A_LOCUS16196</name>
</gene>
<protein>
    <submittedName>
        <fullName evidence="1">Uncharacterized protein</fullName>
    </submittedName>
</protein>